<dbReference type="InterPro" id="IPR043198">
    <property type="entry name" value="Cyclin/Ssn8"/>
</dbReference>
<dbReference type="SMART" id="SM00385">
    <property type="entry name" value="CYCLIN"/>
    <property type="match status" value="1"/>
</dbReference>
<keyword evidence="5" id="KW-1185">Reference proteome</keyword>
<sequence>MFPTSTQKTEWTFDNTDALTAKRNEASENYKNVYREVINPGEDERFLSPQDESTMRAIVQEAALKFGDDFQPHLFPSVRYTAFCYFKRFFLKHTVMEYSPKMVMMACYYLATKIDEFYVPIHEFVANLKSGNTETNTSHILKLEPEILKVMDYSLIVYTPYRTIEGIFVEMKQRMALLNFDIESLRPTLIEFITKSLLSDVMLIFSPNYIALAALKYGLDAQDRAVELVNEFLRRMLGVDESQMSEKDNTLVKNIDAQLDQIIAMVEESARPVDADMRKSCMERCTNVSILLSVLEERRRLLPSNKNGANKFDSDED</sequence>
<dbReference type="InterPro" id="IPR036915">
    <property type="entry name" value="Cyclin-like_sf"/>
</dbReference>
<protein>
    <submittedName>
        <fullName evidence="6">Cyclin-like domain-containing protein</fullName>
    </submittedName>
</protein>
<feature type="domain" description="Cyclin-like" evidence="4">
    <location>
        <begin position="53"/>
        <end position="149"/>
    </location>
</feature>
<proteinExistence type="inferred from homology"/>
<name>A0AAF3EDD2_9BILA</name>
<keyword evidence="2 3" id="KW-0195">Cyclin</keyword>
<dbReference type="WBParaSite" id="MBELARI_LOCUS11989">
    <property type="protein sequence ID" value="MBELARI_LOCUS11989"/>
    <property type="gene ID" value="MBELARI_LOCUS11989"/>
</dbReference>
<dbReference type="SUPFAM" id="SSF47954">
    <property type="entry name" value="Cyclin-like"/>
    <property type="match status" value="2"/>
</dbReference>
<evidence type="ECO:0000313" key="5">
    <source>
        <dbReference type="Proteomes" id="UP000887575"/>
    </source>
</evidence>
<dbReference type="GO" id="GO:0006357">
    <property type="term" value="P:regulation of transcription by RNA polymerase II"/>
    <property type="evidence" value="ECO:0007669"/>
    <property type="project" value="InterPro"/>
</dbReference>
<dbReference type="CDD" id="cd20524">
    <property type="entry name" value="CYCLIN_CCNH_rpt1"/>
    <property type="match status" value="1"/>
</dbReference>
<dbReference type="CDD" id="cd20525">
    <property type="entry name" value="CYCLIN_CCNH_rpt2"/>
    <property type="match status" value="1"/>
</dbReference>
<dbReference type="Pfam" id="PF16899">
    <property type="entry name" value="Cyclin_C_2"/>
    <property type="match status" value="1"/>
</dbReference>
<organism evidence="5 6">
    <name type="scientific">Mesorhabditis belari</name>
    <dbReference type="NCBI Taxonomy" id="2138241"/>
    <lineage>
        <taxon>Eukaryota</taxon>
        <taxon>Metazoa</taxon>
        <taxon>Ecdysozoa</taxon>
        <taxon>Nematoda</taxon>
        <taxon>Chromadorea</taxon>
        <taxon>Rhabditida</taxon>
        <taxon>Rhabditina</taxon>
        <taxon>Rhabditomorpha</taxon>
        <taxon>Rhabditoidea</taxon>
        <taxon>Rhabditidae</taxon>
        <taxon>Mesorhabditinae</taxon>
        <taxon>Mesorhabditis</taxon>
    </lineage>
</organism>
<dbReference type="AlphaFoldDB" id="A0AAF3EDD2"/>
<dbReference type="InterPro" id="IPR031658">
    <property type="entry name" value="Cyclin_C_2"/>
</dbReference>
<evidence type="ECO:0000256" key="2">
    <source>
        <dbReference type="ARBA" id="ARBA00023127"/>
    </source>
</evidence>
<evidence type="ECO:0000256" key="1">
    <source>
        <dbReference type="ARBA" id="ARBA00008638"/>
    </source>
</evidence>
<evidence type="ECO:0000259" key="4">
    <source>
        <dbReference type="SMART" id="SM00385"/>
    </source>
</evidence>
<reference evidence="6" key="1">
    <citation type="submission" date="2024-02" db="UniProtKB">
        <authorList>
            <consortium name="WormBaseParasite"/>
        </authorList>
    </citation>
    <scope>IDENTIFICATION</scope>
</reference>
<dbReference type="Gene3D" id="1.10.472.10">
    <property type="entry name" value="Cyclin-like"/>
    <property type="match status" value="2"/>
</dbReference>
<dbReference type="GO" id="GO:0016538">
    <property type="term" value="F:cyclin-dependent protein serine/threonine kinase regulator activity"/>
    <property type="evidence" value="ECO:0007669"/>
    <property type="project" value="InterPro"/>
</dbReference>
<evidence type="ECO:0000313" key="6">
    <source>
        <dbReference type="WBParaSite" id="MBELARI_LOCUS11989"/>
    </source>
</evidence>
<dbReference type="InterPro" id="IPR006671">
    <property type="entry name" value="Cyclin_N"/>
</dbReference>
<accession>A0AAF3EDD2</accession>
<dbReference type="Pfam" id="PF00134">
    <property type="entry name" value="Cyclin_N"/>
    <property type="match status" value="1"/>
</dbReference>
<dbReference type="InterPro" id="IPR013763">
    <property type="entry name" value="Cyclin-like_dom"/>
</dbReference>
<evidence type="ECO:0000256" key="3">
    <source>
        <dbReference type="RuleBase" id="RU000383"/>
    </source>
</evidence>
<comment type="similarity">
    <text evidence="1">Belongs to the cyclin family. Cyclin C subfamily.</text>
</comment>
<dbReference type="Proteomes" id="UP000887575">
    <property type="component" value="Unassembled WGS sequence"/>
</dbReference>
<dbReference type="PANTHER" id="PTHR10026">
    <property type="entry name" value="CYCLIN"/>
    <property type="match status" value="1"/>
</dbReference>